<dbReference type="Proteomes" id="UP000791440">
    <property type="component" value="Unassembled WGS sequence"/>
</dbReference>
<dbReference type="InterPro" id="IPR001254">
    <property type="entry name" value="Trypsin_dom"/>
</dbReference>
<dbReference type="InterPro" id="IPR033116">
    <property type="entry name" value="TRYPSIN_SER"/>
</dbReference>
<keyword evidence="1 5" id="KW-0645">Protease</keyword>
<dbReference type="PROSITE" id="PS00135">
    <property type="entry name" value="TRYPSIN_SER"/>
    <property type="match status" value="1"/>
</dbReference>
<evidence type="ECO:0000259" key="6">
    <source>
        <dbReference type="PROSITE" id="PS50240"/>
    </source>
</evidence>
<dbReference type="EMBL" id="JH668503">
    <property type="protein sequence ID" value="KAG6456015.1"/>
    <property type="molecule type" value="Genomic_DNA"/>
</dbReference>
<dbReference type="PROSITE" id="PS50240">
    <property type="entry name" value="TRYPSIN_DOM"/>
    <property type="match status" value="1"/>
</dbReference>
<comment type="caution">
    <text evidence="7">The sequence shown here is derived from an EMBL/GenBank/DDBJ whole genome shotgun (WGS) entry which is preliminary data.</text>
</comment>
<dbReference type="PANTHER" id="PTHR24276">
    <property type="entry name" value="POLYSERASE-RELATED"/>
    <property type="match status" value="1"/>
</dbReference>
<sequence>MYLVFLFYLGSISAVKQLRILGGGNAGDNEIDYVLKMGVKEVFEDKIDDILDVNYFCACSVLTKSWCLTAAHCVTYMRQVKDYLPHEGTGSIAVGVLTHGKQNISINIVRCIIHPTYHLSSHRNDIGLVNSDPIYVSAEARLSSVDFGSLTGHQVEVVGYGYANFSFGNGYLLGEPEVLQSLKTVVVRCPRESVRFVAMCLARMCGTHGTTCPGDSGGPVVHPSGVVGIMSMGFEPDCFLQDHQRSHSVGIITPVTPFIDWIFSNIQ</sequence>
<proteinExistence type="predicted"/>
<gene>
    <name evidence="7" type="ORF">O3G_MSEX009525</name>
</gene>
<feature type="domain" description="Peptidase S1" evidence="6">
    <location>
        <begin position="20"/>
        <end position="267"/>
    </location>
</feature>
<protein>
    <recommendedName>
        <fullName evidence="6">Peptidase S1 domain-containing protein</fullName>
    </recommendedName>
</protein>
<dbReference type="GO" id="GO:0004252">
    <property type="term" value="F:serine-type endopeptidase activity"/>
    <property type="evidence" value="ECO:0007669"/>
    <property type="project" value="InterPro"/>
</dbReference>
<reference evidence="7" key="2">
    <citation type="submission" date="2020-12" db="EMBL/GenBank/DDBJ databases">
        <authorList>
            <person name="Kanost M."/>
        </authorList>
    </citation>
    <scope>NUCLEOTIDE SEQUENCE</scope>
</reference>
<evidence type="ECO:0000313" key="8">
    <source>
        <dbReference type="Proteomes" id="UP000791440"/>
    </source>
</evidence>
<keyword evidence="2 5" id="KW-0378">Hydrolase</keyword>
<dbReference type="InterPro" id="IPR018114">
    <property type="entry name" value="TRYPSIN_HIS"/>
</dbReference>
<evidence type="ECO:0000313" key="7">
    <source>
        <dbReference type="EMBL" id="KAG6456015.1"/>
    </source>
</evidence>
<accession>A0A921ZEC4</accession>
<dbReference type="SMART" id="SM00020">
    <property type="entry name" value="Tryp_SPc"/>
    <property type="match status" value="1"/>
</dbReference>
<dbReference type="InterPro" id="IPR050430">
    <property type="entry name" value="Peptidase_S1"/>
</dbReference>
<dbReference type="AlphaFoldDB" id="A0A921ZEC4"/>
<evidence type="ECO:0000256" key="2">
    <source>
        <dbReference type="ARBA" id="ARBA00022801"/>
    </source>
</evidence>
<reference evidence="7" key="1">
    <citation type="journal article" date="2016" name="Insect Biochem. Mol. Biol.">
        <title>Multifaceted biological insights from a draft genome sequence of the tobacco hornworm moth, Manduca sexta.</title>
        <authorList>
            <person name="Kanost M.R."/>
            <person name="Arrese E.L."/>
            <person name="Cao X."/>
            <person name="Chen Y.R."/>
            <person name="Chellapilla S."/>
            <person name="Goldsmith M.R."/>
            <person name="Grosse-Wilde E."/>
            <person name="Heckel D.G."/>
            <person name="Herndon N."/>
            <person name="Jiang H."/>
            <person name="Papanicolaou A."/>
            <person name="Qu J."/>
            <person name="Soulages J.L."/>
            <person name="Vogel H."/>
            <person name="Walters J."/>
            <person name="Waterhouse R.M."/>
            <person name="Ahn S.J."/>
            <person name="Almeida F.C."/>
            <person name="An C."/>
            <person name="Aqrawi P."/>
            <person name="Bretschneider A."/>
            <person name="Bryant W.B."/>
            <person name="Bucks S."/>
            <person name="Chao H."/>
            <person name="Chevignon G."/>
            <person name="Christen J.M."/>
            <person name="Clarke D.F."/>
            <person name="Dittmer N.T."/>
            <person name="Ferguson L.C.F."/>
            <person name="Garavelou S."/>
            <person name="Gordon K.H.J."/>
            <person name="Gunaratna R.T."/>
            <person name="Han Y."/>
            <person name="Hauser F."/>
            <person name="He Y."/>
            <person name="Heidel-Fischer H."/>
            <person name="Hirsh A."/>
            <person name="Hu Y."/>
            <person name="Jiang H."/>
            <person name="Kalra D."/>
            <person name="Klinner C."/>
            <person name="Konig C."/>
            <person name="Kovar C."/>
            <person name="Kroll A.R."/>
            <person name="Kuwar S.S."/>
            <person name="Lee S.L."/>
            <person name="Lehman R."/>
            <person name="Li K."/>
            <person name="Li Z."/>
            <person name="Liang H."/>
            <person name="Lovelace S."/>
            <person name="Lu Z."/>
            <person name="Mansfield J.H."/>
            <person name="McCulloch K.J."/>
            <person name="Mathew T."/>
            <person name="Morton B."/>
            <person name="Muzny D.M."/>
            <person name="Neunemann D."/>
            <person name="Ongeri F."/>
            <person name="Pauchet Y."/>
            <person name="Pu L.L."/>
            <person name="Pyrousis I."/>
            <person name="Rao X.J."/>
            <person name="Redding A."/>
            <person name="Roesel C."/>
            <person name="Sanchez-Gracia A."/>
            <person name="Schaack S."/>
            <person name="Shukla A."/>
            <person name="Tetreau G."/>
            <person name="Wang Y."/>
            <person name="Xiong G.H."/>
            <person name="Traut W."/>
            <person name="Walsh T.K."/>
            <person name="Worley K.C."/>
            <person name="Wu D."/>
            <person name="Wu W."/>
            <person name="Wu Y.Q."/>
            <person name="Zhang X."/>
            <person name="Zou Z."/>
            <person name="Zucker H."/>
            <person name="Briscoe A.D."/>
            <person name="Burmester T."/>
            <person name="Clem R.J."/>
            <person name="Feyereisen R."/>
            <person name="Grimmelikhuijzen C.J.P."/>
            <person name="Hamodrakas S.J."/>
            <person name="Hansson B.S."/>
            <person name="Huguet E."/>
            <person name="Jermiin L.S."/>
            <person name="Lan Q."/>
            <person name="Lehman H.K."/>
            <person name="Lorenzen M."/>
            <person name="Merzendorfer H."/>
            <person name="Michalopoulos I."/>
            <person name="Morton D.B."/>
            <person name="Muthukrishnan S."/>
            <person name="Oakeshott J.G."/>
            <person name="Palmer W."/>
            <person name="Park Y."/>
            <person name="Passarelli A.L."/>
            <person name="Rozas J."/>
            <person name="Schwartz L.M."/>
            <person name="Smith W."/>
            <person name="Southgate A."/>
            <person name="Vilcinskas A."/>
            <person name="Vogt R."/>
            <person name="Wang P."/>
            <person name="Werren J."/>
            <person name="Yu X.Q."/>
            <person name="Zhou J.J."/>
            <person name="Brown S.J."/>
            <person name="Scherer S.E."/>
            <person name="Richards S."/>
            <person name="Blissard G.W."/>
        </authorList>
    </citation>
    <scope>NUCLEOTIDE SEQUENCE</scope>
</reference>
<evidence type="ECO:0000256" key="3">
    <source>
        <dbReference type="ARBA" id="ARBA00022825"/>
    </source>
</evidence>
<dbReference type="PANTHER" id="PTHR24276:SF98">
    <property type="entry name" value="FI18310P1-RELATED"/>
    <property type="match status" value="1"/>
</dbReference>
<dbReference type="Pfam" id="PF00089">
    <property type="entry name" value="Trypsin"/>
    <property type="match status" value="1"/>
</dbReference>
<organism evidence="7 8">
    <name type="scientific">Manduca sexta</name>
    <name type="common">Tobacco hawkmoth</name>
    <name type="synonym">Tobacco hornworm</name>
    <dbReference type="NCBI Taxonomy" id="7130"/>
    <lineage>
        <taxon>Eukaryota</taxon>
        <taxon>Metazoa</taxon>
        <taxon>Ecdysozoa</taxon>
        <taxon>Arthropoda</taxon>
        <taxon>Hexapoda</taxon>
        <taxon>Insecta</taxon>
        <taxon>Pterygota</taxon>
        <taxon>Neoptera</taxon>
        <taxon>Endopterygota</taxon>
        <taxon>Lepidoptera</taxon>
        <taxon>Glossata</taxon>
        <taxon>Ditrysia</taxon>
        <taxon>Bombycoidea</taxon>
        <taxon>Sphingidae</taxon>
        <taxon>Sphinginae</taxon>
        <taxon>Sphingini</taxon>
        <taxon>Manduca</taxon>
    </lineage>
</organism>
<evidence type="ECO:0000256" key="4">
    <source>
        <dbReference type="ARBA" id="ARBA00023157"/>
    </source>
</evidence>
<dbReference type="GO" id="GO:0006508">
    <property type="term" value="P:proteolysis"/>
    <property type="evidence" value="ECO:0007669"/>
    <property type="project" value="UniProtKB-KW"/>
</dbReference>
<evidence type="ECO:0000256" key="5">
    <source>
        <dbReference type="RuleBase" id="RU363034"/>
    </source>
</evidence>
<keyword evidence="3 5" id="KW-0720">Serine protease</keyword>
<keyword evidence="8" id="KW-1185">Reference proteome</keyword>
<dbReference type="PROSITE" id="PS00134">
    <property type="entry name" value="TRYPSIN_HIS"/>
    <property type="match status" value="1"/>
</dbReference>
<keyword evidence="4" id="KW-1015">Disulfide bond</keyword>
<name>A0A921ZEC4_MANSE</name>
<evidence type="ECO:0000256" key="1">
    <source>
        <dbReference type="ARBA" id="ARBA00022670"/>
    </source>
</evidence>